<keyword evidence="2" id="KW-1133">Transmembrane helix</keyword>
<name>A0AAW1QWZ4_9CHLO</name>
<accession>A0AAW1QWZ4</accession>
<feature type="transmembrane region" description="Helical" evidence="2">
    <location>
        <begin position="189"/>
        <end position="210"/>
    </location>
</feature>
<proteinExistence type="predicted"/>
<evidence type="ECO:0000256" key="3">
    <source>
        <dbReference type="SAM" id="SignalP"/>
    </source>
</evidence>
<feature type="region of interest" description="Disordered" evidence="1">
    <location>
        <begin position="131"/>
        <end position="166"/>
    </location>
</feature>
<feature type="signal peptide" evidence="3">
    <location>
        <begin position="1"/>
        <end position="19"/>
    </location>
</feature>
<feature type="compositionally biased region" description="Polar residues" evidence="1">
    <location>
        <begin position="157"/>
        <end position="166"/>
    </location>
</feature>
<feature type="chain" id="PRO_5043508830" evidence="3">
    <location>
        <begin position="20"/>
        <end position="234"/>
    </location>
</feature>
<organism evidence="4 5">
    <name type="scientific">Apatococcus lobatus</name>
    <dbReference type="NCBI Taxonomy" id="904363"/>
    <lineage>
        <taxon>Eukaryota</taxon>
        <taxon>Viridiplantae</taxon>
        <taxon>Chlorophyta</taxon>
        <taxon>core chlorophytes</taxon>
        <taxon>Trebouxiophyceae</taxon>
        <taxon>Chlorellales</taxon>
        <taxon>Chlorellaceae</taxon>
        <taxon>Apatococcus</taxon>
    </lineage>
</organism>
<keyword evidence="2" id="KW-0812">Transmembrane</keyword>
<keyword evidence="2" id="KW-0472">Membrane</keyword>
<feature type="compositionally biased region" description="Low complexity" evidence="1">
    <location>
        <begin position="46"/>
        <end position="61"/>
    </location>
</feature>
<sequence length="234" mass="23720">MRSALVGLLLFVVLASAAAQQPHESIEKKAQSATVAAHNVKANHTAASSSSNSSASAPAPSEDLQDAMDPEADALAPLSSADVPQPSAAAPFHQPAEAPSPNYAELARAPAPDVEAAAAAAVPKAADGAAGSTADAEVKDALPSPVQEPPDLPASIFTDSPPTSTSVLDAQAQEAAGVSTGMQRPQSGWSGALAIIAIVAAIGVGGVWLLRRRRQQTQYSGLREAEMAMIRHDL</sequence>
<keyword evidence="5" id="KW-1185">Reference proteome</keyword>
<feature type="region of interest" description="Disordered" evidence="1">
    <location>
        <begin position="39"/>
        <end position="100"/>
    </location>
</feature>
<reference evidence="4 5" key="1">
    <citation type="journal article" date="2024" name="Nat. Commun.">
        <title>Phylogenomics reveals the evolutionary origins of lichenization in chlorophyte algae.</title>
        <authorList>
            <person name="Puginier C."/>
            <person name="Libourel C."/>
            <person name="Otte J."/>
            <person name="Skaloud P."/>
            <person name="Haon M."/>
            <person name="Grisel S."/>
            <person name="Petersen M."/>
            <person name="Berrin J.G."/>
            <person name="Delaux P.M."/>
            <person name="Dal Grande F."/>
            <person name="Keller J."/>
        </authorList>
    </citation>
    <scope>NUCLEOTIDE SEQUENCE [LARGE SCALE GENOMIC DNA]</scope>
    <source>
        <strain evidence="4 5">SAG 2145</strain>
    </source>
</reference>
<feature type="compositionally biased region" description="Acidic residues" evidence="1">
    <location>
        <begin position="63"/>
        <end position="72"/>
    </location>
</feature>
<dbReference type="AlphaFoldDB" id="A0AAW1QWZ4"/>
<comment type="caution">
    <text evidence="4">The sequence shown here is derived from an EMBL/GenBank/DDBJ whole genome shotgun (WGS) entry which is preliminary data.</text>
</comment>
<dbReference type="EMBL" id="JALJOS010000024">
    <property type="protein sequence ID" value="KAK9825617.1"/>
    <property type="molecule type" value="Genomic_DNA"/>
</dbReference>
<evidence type="ECO:0000256" key="1">
    <source>
        <dbReference type="SAM" id="MobiDB-lite"/>
    </source>
</evidence>
<keyword evidence="3" id="KW-0732">Signal</keyword>
<dbReference type="Proteomes" id="UP001438707">
    <property type="component" value="Unassembled WGS sequence"/>
</dbReference>
<evidence type="ECO:0000256" key="2">
    <source>
        <dbReference type="SAM" id="Phobius"/>
    </source>
</evidence>
<evidence type="ECO:0000313" key="4">
    <source>
        <dbReference type="EMBL" id="KAK9825617.1"/>
    </source>
</evidence>
<gene>
    <name evidence="4" type="ORF">WJX74_010271</name>
</gene>
<evidence type="ECO:0000313" key="5">
    <source>
        <dbReference type="Proteomes" id="UP001438707"/>
    </source>
</evidence>
<protein>
    <submittedName>
        <fullName evidence="4">Uncharacterized protein</fullName>
    </submittedName>
</protein>